<evidence type="ECO:0000256" key="2">
    <source>
        <dbReference type="ARBA" id="ARBA00022840"/>
    </source>
</evidence>
<evidence type="ECO:0000256" key="3">
    <source>
        <dbReference type="SAM" id="MobiDB-lite"/>
    </source>
</evidence>
<proteinExistence type="predicted"/>
<keyword evidence="2" id="KW-0067">ATP-binding</keyword>
<evidence type="ECO:0000313" key="4">
    <source>
        <dbReference type="EMBL" id="CAF9924447.1"/>
    </source>
</evidence>
<keyword evidence="5" id="KW-1185">Reference proteome</keyword>
<organism evidence="4 5">
    <name type="scientific">Alectoria fallacina</name>
    <dbReference type="NCBI Taxonomy" id="1903189"/>
    <lineage>
        <taxon>Eukaryota</taxon>
        <taxon>Fungi</taxon>
        <taxon>Dikarya</taxon>
        <taxon>Ascomycota</taxon>
        <taxon>Pezizomycotina</taxon>
        <taxon>Lecanoromycetes</taxon>
        <taxon>OSLEUM clade</taxon>
        <taxon>Lecanoromycetidae</taxon>
        <taxon>Lecanorales</taxon>
        <taxon>Lecanorineae</taxon>
        <taxon>Parmeliaceae</taxon>
        <taxon>Alectoria</taxon>
    </lineage>
</organism>
<dbReference type="AlphaFoldDB" id="A0A8H3FFU1"/>
<dbReference type="Proteomes" id="UP000664203">
    <property type="component" value="Unassembled WGS sequence"/>
</dbReference>
<dbReference type="GO" id="GO:0005524">
    <property type="term" value="F:ATP binding"/>
    <property type="evidence" value="ECO:0007669"/>
    <property type="project" value="UniProtKB-KW"/>
</dbReference>
<feature type="region of interest" description="Disordered" evidence="3">
    <location>
        <begin position="1"/>
        <end position="34"/>
    </location>
</feature>
<dbReference type="SUPFAM" id="SSF53067">
    <property type="entry name" value="Actin-like ATPase domain"/>
    <property type="match status" value="1"/>
</dbReference>
<evidence type="ECO:0000256" key="1">
    <source>
        <dbReference type="ARBA" id="ARBA00022741"/>
    </source>
</evidence>
<dbReference type="Gene3D" id="3.30.420.40">
    <property type="match status" value="1"/>
</dbReference>
<dbReference type="EMBL" id="CAJPDR010000190">
    <property type="protein sequence ID" value="CAF9924447.1"/>
    <property type="molecule type" value="Genomic_DNA"/>
</dbReference>
<dbReference type="CDD" id="cd10170">
    <property type="entry name" value="ASKHA_NBD_HSP70"/>
    <property type="match status" value="1"/>
</dbReference>
<dbReference type="OrthoDB" id="2963168at2759"/>
<keyword evidence="1" id="KW-0547">Nucleotide-binding</keyword>
<dbReference type="GO" id="GO:0140662">
    <property type="term" value="F:ATP-dependent protein folding chaperone"/>
    <property type="evidence" value="ECO:0007669"/>
    <property type="project" value="InterPro"/>
</dbReference>
<dbReference type="PANTHER" id="PTHR14187:SF82">
    <property type="entry name" value="FAMILY CHAPERONE, PUTATIVE (AFU_ORTHOLOGUE AFUA_7G08575)-RELATED"/>
    <property type="match status" value="1"/>
</dbReference>
<name>A0A8H3FFU1_9LECA</name>
<reference evidence="4" key="1">
    <citation type="submission" date="2021-03" db="EMBL/GenBank/DDBJ databases">
        <authorList>
            <person name="Tagirdzhanova G."/>
        </authorList>
    </citation>
    <scope>NUCLEOTIDE SEQUENCE</scope>
</reference>
<dbReference type="InterPro" id="IPR013126">
    <property type="entry name" value="Hsp_70_fam"/>
</dbReference>
<sequence>MPKEKPIKATKATENQKPKPRRKRRETKTTTGAQPDRKILVAVDFGTTFSGIAWAQTRNLDIQIPIAQWPDATSENLEGVSSDKVPTEIVYEGENYKWGFQIPESAQRQKWFKLDLDPSQVRDSPLISKYHDPLAAPTSYDSVEKLIKDYLTALREHTERVLRYKVAESALLSTPIEYIITVPAVWSDMAQSKTRACAEAAGMGAGAALHIISEPEAAAVYALSVMDPHDLKIGDTFVLCDAGGGTVDLITYTISAIRPILKLTEASPGNGSLCGGSILNRVFAALMEEKLGHEV</sequence>
<protein>
    <submittedName>
        <fullName evidence="4">Uncharacterized protein</fullName>
    </submittedName>
</protein>
<dbReference type="InterPro" id="IPR043129">
    <property type="entry name" value="ATPase_NBD"/>
</dbReference>
<evidence type="ECO:0000313" key="5">
    <source>
        <dbReference type="Proteomes" id="UP000664203"/>
    </source>
</evidence>
<accession>A0A8H3FFU1</accession>
<gene>
    <name evidence="4" type="ORF">ALECFALPRED_002764</name>
</gene>
<comment type="caution">
    <text evidence="4">The sequence shown here is derived from an EMBL/GenBank/DDBJ whole genome shotgun (WGS) entry which is preliminary data.</text>
</comment>
<dbReference type="Pfam" id="PF00012">
    <property type="entry name" value="HSP70"/>
    <property type="match status" value="1"/>
</dbReference>
<dbReference type="PANTHER" id="PTHR14187">
    <property type="entry name" value="ALPHA KINASE/ELONGATION FACTOR 2 KINASE"/>
    <property type="match status" value="1"/>
</dbReference>